<keyword evidence="4 5" id="KW-0406">Ion transport</keyword>
<dbReference type="SUPFAM" id="SSF48371">
    <property type="entry name" value="ARM repeat"/>
    <property type="match status" value="1"/>
</dbReference>
<dbReference type="Pfam" id="PF03224">
    <property type="entry name" value="V-ATPase_H_N"/>
    <property type="match status" value="1"/>
</dbReference>
<dbReference type="Pfam" id="PF11698">
    <property type="entry name" value="V-ATPase_H_C"/>
    <property type="match status" value="1"/>
</dbReference>
<comment type="function">
    <text evidence="5">Subunit of the V1 complex of vacuolar(H+)-ATPase (V-ATPase), a multisubunit enzyme composed of a peripheral complex (V1) that hydrolyzes ATP and a membrane integral complex (V0) that translocates protons. V-ATPase is responsible for acidifying and maintaining the pH of intracellular compartments.</text>
</comment>
<evidence type="ECO:0000256" key="2">
    <source>
        <dbReference type="ARBA" id="ARBA00022448"/>
    </source>
</evidence>
<dbReference type="Gene3D" id="1.25.10.10">
    <property type="entry name" value="Leucine-rich Repeat Variant"/>
    <property type="match status" value="1"/>
</dbReference>
<evidence type="ECO:0000256" key="1">
    <source>
        <dbReference type="ARBA" id="ARBA00008613"/>
    </source>
</evidence>
<accession>A0A1Y1Y042</accession>
<comment type="caution">
    <text evidence="7">The sequence shown here is derived from an EMBL/GenBank/DDBJ whole genome shotgun (WGS) entry which is preliminary data.</text>
</comment>
<dbReference type="Proteomes" id="UP000193498">
    <property type="component" value="Unassembled WGS sequence"/>
</dbReference>
<reference evidence="7 8" key="1">
    <citation type="submission" date="2016-07" db="EMBL/GenBank/DDBJ databases">
        <title>Pervasive Adenine N6-methylation of Active Genes in Fungi.</title>
        <authorList>
            <consortium name="DOE Joint Genome Institute"/>
            <person name="Mondo S.J."/>
            <person name="Dannebaum R.O."/>
            <person name="Kuo R.C."/>
            <person name="Labutti K."/>
            <person name="Haridas S."/>
            <person name="Kuo A."/>
            <person name="Salamov A."/>
            <person name="Ahrendt S.R."/>
            <person name="Lipzen A."/>
            <person name="Sullivan W."/>
            <person name="Andreopoulos W.B."/>
            <person name="Clum A."/>
            <person name="Lindquist E."/>
            <person name="Daum C."/>
            <person name="Ramamoorthy G.K."/>
            <person name="Gryganskyi A."/>
            <person name="Culley D."/>
            <person name="Magnuson J.K."/>
            <person name="James T.Y."/>
            <person name="O'Malley M.A."/>
            <person name="Stajich J.E."/>
            <person name="Spatafora J.W."/>
            <person name="Visel A."/>
            <person name="Grigoriev I.V."/>
        </authorList>
    </citation>
    <scope>NUCLEOTIDE SEQUENCE [LARGE SCALE GENOMIC DNA]</scope>
    <source>
        <strain evidence="7 8">CBS 931.73</strain>
    </source>
</reference>
<comment type="subunit">
    <text evidence="5">V-ATPase is a heteromultimeric enzyme made up of two complexes: the ATP-hydrolytic V1 complex and the proton translocation V0 complex.</text>
</comment>
<keyword evidence="8" id="KW-1185">Reference proteome</keyword>
<sequence length="438" mass="49484">MAEIFPTSLVSNPHLEELTSAARQKPVLWEECRGLGLISEEELRILSIYDKSGVKLQEVSQEEGAVLAQALVNLTDKLTRTDTLQRLLVLMDDILEGKDTNAAFFHETSVGNAKLPYAPLLKCLTKDDDFLALKSSKILTTLLSTAKKPAGVDLKDFFQWIAAQLQSKNANVADIAVQNLESLLRVSNYRVQFYETRNGVSSLADLLERSGSNSQMQYQIIFCFWLLTFEKHIAEEVNAKYDVIPAFLNVAKASVKEKVIRVVFATYRNLLEKAPEENMAALLVHKILNFTKNLATRKWSDPDIIDDLEYIRAELEENFQSLTTFDEYVSELESGKLSWSPAHQSEQFWAQNSSRLNENDYELLKRLSRLLATSNDPLVLAVGAHDVGQYVKHFANGKKVVQDIGAKQRIMELMAHESSDVRYQALLAVQKLMVHAWA</sequence>
<comment type="similarity">
    <text evidence="1 5">Belongs to the V-ATPase H subunit family.</text>
</comment>
<dbReference type="InterPro" id="IPR016024">
    <property type="entry name" value="ARM-type_fold"/>
</dbReference>
<dbReference type="InterPro" id="IPR004908">
    <property type="entry name" value="ATPase_V1-cplx_hsu"/>
</dbReference>
<dbReference type="FunCoup" id="A0A1Y1Y042">
    <property type="interactions" value="863"/>
</dbReference>
<evidence type="ECO:0000256" key="5">
    <source>
        <dbReference type="PIRNR" id="PIRNR032184"/>
    </source>
</evidence>
<dbReference type="EMBL" id="MCFE01000324">
    <property type="protein sequence ID" value="ORX91370.1"/>
    <property type="molecule type" value="Genomic_DNA"/>
</dbReference>
<feature type="domain" description="ATPase V1 complex subunit H C-terminal" evidence="6">
    <location>
        <begin position="322"/>
        <end position="437"/>
    </location>
</feature>
<organism evidence="7 8">
    <name type="scientific">Basidiobolus meristosporus CBS 931.73</name>
    <dbReference type="NCBI Taxonomy" id="1314790"/>
    <lineage>
        <taxon>Eukaryota</taxon>
        <taxon>Fungi</taxon>
        <taxon>Fungi incertae sedis</taxon>
        <taxon>Zoopagomycota</taxon>
        <taxon>Entomophthoromycotina</taxon>
        <taxon>Basidiobolomycetes</taxon>
        <taxon>Basidiobolales</taxon>
        <taxon>Basidiobolaceae</taxon>
        <taxon>Basidiobolus</taxon>
    </lineage>
</organism>
<dbReference type="GO" id="GO:0000329">
    <property type="term" value="C:fungal-type vacuole membrane"/>
    <property type="evidence" value="ECO:0007669"/>
    <property type="project" value="TreeGrafter"/>
</dbReference>
<keyword evidence="2 5" id="KW-0813">Transport</keyword>
<name>A0A1Y1Y042_9FUNG</name>
<dbReference type="Gene3D" id="1.25.40.150">
    <property type="entry name" value="V-type ATPase, subunit H, C-terminal domain"/>
    <property type="match status" value="1"/>
</dbReference>
<evidence type="ECO:0000313" key="8">
    <source>
        <dbReference type="Proteomes" id="UP000193498"/>
    </source>
</evidence>
<gene>
    <name evidence="7" type="ORF">K493DRAFT_317308</name>
</gene>
<dbReference type="PIRSF" id="PIRSF032184">
    <property type="entry name" value="ATPase_V1_H"/>
    <property type="match status" value="1"/>
</dbReference>
<dbReference type="PANTHER" id="PTHR10698:SF0">
    <property type="entry name" value="V-TYPE PROTON ATPASE SUBUNIT H"/>
    <property type="match status" value="1"/>
</dbReference>
<dbReference type="GO" id="GO:0000221">
    <property type="term" value="C:vacuolar proton-transporting V-type ATPase, V1 domain"/>
    <property type="evidence" value="ECO:0007669"/>
    <property type="project" value="UniProtKB-UniRule"/>
</dbReference>
<evidence type="ECO:0000256" key="4">
    <source>
        <dbReference type="ARBA" id="ARBA00023065"/>
    </source>
</evidence>
<dbReference type="PANTHER" id="PTHR10698">
    <property type="entry name" value="V-TYPE PROTON ATPASE SUBUNIT H"/>
    <property type="match status" value="1"/>
</dbReference>
<proteinExistence type="inferred from homology"/>
<dbReference type="STRING" id="1314790.A0A1Y1Y042"/>
<dbReference type="InterPro" id="IPR011989">
    <property type="entry name" value="ARM-like"/>
</dbReference>
<keyword evidence="3 5" id="KW-0375">Hydrogen ion transport</keyword>
<evidence type="ECO:0000259" key="6">
    <source>
        <dbReference type="Pfam" id="PF11698"/>
    </source>
</evidence>
<protein>
    <recommendedName>
        <fullName evidence="5">V-type proton ATPase subunit H</fullName>
    </recommendedName>
</protein>
<evidence type="ECO:0000313" key="7">
    <source>
        <dbReference type="EMBL" id="ORX91370.1"/>
    </source>
</evidence>
<dbReference type="OrthoDB" id="10263554at2759"/>
<dbReference type="GO" id="GO:0046961">
    <property type="term" value="F:proton-transporting ATPase activity, rotational mechanism"/>
    <property type="evidence" value="ECO:0007669"/>
    <property type="project" value="UniProtKB-UniRule"/>
</dbReference>
<evidence type="ECO:0000256" key="3">
    <source>
        <dbReference type="ARBA" id="ARBA00022781"/>
    </source>
</evidence>
<dbReference type="InterPro" id="IPR011987">
    <property type="entry name" value="ATPase_V1-cplx_hsu_C"/>
</dbReference>
<dbReference type="AlphaFoldDB" id="A0A1Y1Y042"/>
<dbReference type="InParanoid" id="A0A1Y1Y042"/>
<dbReference type="InterPro" id="IPR038497">
    <property type="entry name" value="ATPase_V1-cplx_hsu_C_sf"/>
</dbReference>